<dbReference type="EMBL" id="GIBP01006953">
    <property type="protein sequence ID" value="NDV35922.1"/>
    <property type="molecule type" value="Transcribed_RNA"/>
</dbReference>
<dbReference type="PANTHER" id="PTHR43446:SF1">
    <property type="entry name" value="BAND 7 DOMAIN-CONTAINING PROTEIN"/>
    <property type="match status" value="1"/>
</dbReference>
<evidence type="ECO:0000259" key="2">
    <source>
        <dbReference type="SMART" id="SM00244"/>
    </source>
</evidence>
<feature type="transmembrane region" description="Helical" evidence="1">
    <location>
        <begin position="212"/>
        <end position="229"/>
    </location>
</feature>
<accession>A0A6B2LFT5</accession>
<sequence length="236" mass="26382">MDEHQPDGNVSLMSCAVGALCLPITLFASLFTVQENQEVVVLNFGKYVEVVKDPGIHWSCCFGRDLIPISKAKISTELPVSKVIDKNGNPVMVSGVVFYYFSNTRKAALDIFDPQAFVRDQATAVMKQIVSQYPYEHHLPHPKQHKKYTDNDQTESPSAKITLLDDTDEESNDELPCLKNDTNVISSALVRELQKRVKIAGATIDNFRFNEVSYASGWVLCCLAFVIFLRGQRCSS</sequence>
<proteinExistence type="predicted"/>
<evidence type="ECO:0000256" key="1">
    <source>
        <dbReference type="SAM" id="Phobius"/>
    </source>
</evidence>
<dbReference type="Gene3D" id="3.30.479.30">
    <property type="entry name" value="Band 7 domain"/>
    <property type="match status" value="1"/>
</dbReference>
<keyword evidence="1" id="KW-0472">Membrane</keyword>
<dbReference type="PANTHER" id="PTHR43446">
    <property type="entry name" value="MEMBRANE PROTEIN-RELATED"/>
    <property type="match status" value="1"/>
</dbReference>
<dbReference type="InterPro" id="IPR001107">
    <property type="entry name" value="Band_7"/>
</dbReference>
<organism evidence="3">
    <name type="scientific">Arcella intermedia</name>
    <dbReference type="NCBI Taxonomy" id="1963864"/>
    <lineage>
        <taxon>Eukaryota</taxon>
        <taxon>Amoebozoa</taxon>
        <taxon>Tubulinea</taxon>
        <taxon>Elardia</taxon>
        <taxon>Arcellinida</taxon>
        <taxon>Sphaerothecina</taxon>
        <taxon>Arcellidae</taxon>
        <taxon>Arcella</taxon>
    </lineage>
</organism>
<protein>
    <recommendedName>
        <fullName evidence="2">Band 7 domain-containing protein</fullName>
    </recommendedName>
</protein>
<reference evidence="3" key="1">
    <citation type="journal article" date="2020" name="J. Eukaryot. Microbiol.">
        <title>De novo Sequencing, Assembly and Annotation of the Transcriptome for the Free-Living Testate Amoeba Arcella intermedia.</title>
        <authorList>
            <person name="Ribeiro G.M."/>
            <person name="Porfirio-Sousa A.L."/>
            <person name="Maurer-Alcala X.X."/>
            <person name="Katz L.A."/>
            <person name="Lahr D.J.G."/>
        </authorList>
    </citation>
    <scope>NUCLEOTIDE SEQUENCE</scope>
</reference>
<dbReference type="SMART" id="SM00244">
    <property type="entry name" value="PHB"/>
    <property type="match status" value="1"/>
</dbReference>
<dbReference type="AlphaFoldDB" id="A0A6B2LFT5"/>
<evidence type="ECO:0000313" key="3">
    <source>
        <dbReference type="EMBL" id="NDV35922.1"/>
    </source>
</evidence>
<dbReference type="Pfam" id="PF01145">
    <property type="entry name" value="Band_7"/>
    <property type="match status" value="1"/>
</dbReference>
<name>A0A6B2LFT5_9EUKA</name>
<keyword evidence="1" id="KW-1133">Transmembrane helix</keyword>
<dbReference type="InterPro" id="IPR036013">
    <property type="entry name" value="Band_7/SPFH_dom_sf"/>
</dbReference>
<feature type="domain" description="Band 7" evidence="2">
    <location>
        <begin position="28"/>
        <end position="226"/>
    </location>
</feature>
<keyword evidence="1" id="KW-0812">Transmembrane</keyword>
<feature type="transmembrane region" description="Helical" evidence="1">
    <location>
        <begin position="12"/>
        <end position="33"/>
    </location>
</feature>
<dbReference type="SUPFAM" id="SSF117892">
    <property type="entry name" value="Band 7/SPFH domain"/>
    <property type="match status" value="1"/>
</dbReference>